<accession>A0A0P0L0I2</accession>
<reference evidence="3" key="1">
    <citation type="submission" date="2015-10" db="EMBL/GenBank/DDBJ databases">
        <title>Extensive mobilome-driven genome diversification in gut-associated Bacteroides vulgatus mpk.</title>
        <authorList>
            <person name="Beier S."/>
            <person name="Lange A."/>
            <person name="Huson D.H."/>
            <person name="Frick J.-S."/>
            <person name="Autenrieth I.B."/>
        </authorList>
    </citation>
    <scope>NUCLEOTIDE SEQUENCE [LARGE SCALE GENOMIC DNA]</scope>
    <source>
        <strain evidence="3">mpk</strain>
    </source>
</reference>
<gene>
    <name evidence="2" type="ORF">BvMPK_0264</name>
</gene>
<name>A0A0P0L0I2_PHOVU</name>
<proteinExistence type="predicted"/>
<evidence type="ECO:0000256" key="1">
    <source>
        <dbReference type="SAM" id="SignalP"/>
    </source>
</evidence>
<dbReference type="PATRIC" id="fig|821.40.peg.319"/>
<reference evidence="2 3" key="2">
    <citation type="journal article" date="2016" name="Genome Biol. Evol.">
        <title>Extensive mobilome-driven genome diversification in mouse gut-associated Bacteroides vulgatus mpk.</title>
        <authorList>
            <person name="Lange A."/>
            <person name="Beier S."/>
            <person name="Steimle A."/>
            <person name="Autenrieth I.B."/>
            <person name="Huson D.H."/>
            <person name="Frick J.S."/>
        </authorList>
    </citation>
    <scope>NUCLEOTIDE SEQUENCE [LARGE SCALE GENOMIC DNA]</scope>
    <source>
        <strain evidence="3">mpk</strain>
    </source>
</reference>
<dbReference type="Proteomes" id="UP000061587">
    <property type="component" value="Chromosome"/>
</dbReference>
<keyword evidence="1" id="KW-0732">Signal</keyword>
<feature type="signal peptide" evidence="1">
    <location>
        <begin position="1"/>
        <end position="22"/>
    </location>
</feature>
<dbReference type="AlphaFoldDB" id="A0A0P0L0I2"/>
<organism evidence="2 3">
    <name type="scientific">Phocaeicola vulgatus</name>
    <name type="common">Bacteroides vulgatus</name>
    <dbReference type="NCBI Taxonomy" id="821"/>
    <lineage>
        <taxon>Bacteria</taxon>
        <taxon>Pseudomonadati</taxon>
        <taxon>Bacteroidota</taxon>
        <taxon>Bacteroidia</taxon>
        <taxon>Bacteroidales</taxon>
        <taxon>Bacteroidaceae</taxon>
        <taxon>Phocaeicola</taxon>
    </lineage>
</organism>
<feature type="chain" id="PRO_5006049919" description="RagB/SusD family nutrient uptake outer membrane protein" evidence="1">
    <location>
        <begin position="23"/>
        <end position="90"/>
    </location>
</feature>
<sequence>MKTFNKLISFAIISMTSLTYTACSDGFFDRYPTDSMQMETYLKNDAELQNILLNGYYHLQDITLNVNYVNSLATDEGYDYKKITPLITSV</sequence>
<evidence type="ECO:0008006" key="4">
    <source>
        <dbReference type="Google" id="ProtNLM"/>
    </source>
</evidence>
<dbReference type="RefSeq" id="WP_234230692.1">
    <property type="nucleotide sequence ID" value="NZ_JAHYMY010000005.1"/>
</dbReference>
<evidence type="ECO:0000313" key="3">
    <source>
        <dbReference type="Proteomes" id="UP000061587"/>
    </source>
</evidence>
<protein>
    <recommendedName>
        <fullName evidence="4">RagB/SusD family nutrient uptake outer membrane protein</fullName>
    </recommendedName>
</protein>
<evidence type="ECO:0000313" key="2">
    <source>
        <dbReference type="EMBL" id="ALK82903.1"/>
    </source>
</evidence>
<dbReference type="EMBL" id="CP013020">
    <property type="protein sequence ID" value="ALK82903.1"/>
    <property type="molecule type" value="Genomic_DNA"/>
</dbReference>